<dbReference type="AlphaFoldDB" id="C9PMA8"/>
<keyword evidence="3" id="KW-1185">Reference proteome</keyword>
<comment type="caution">
    <text evidence="2">The sequence shown here is derived from an EMBL/GenBank/DDBJ whole genome shotgun (WGS) entry which is preliminary data.</text>
</comment>
<dbReference type="HOGENOM" id="CLU_071269_2_1_6"/>
<dbReference type="EC" id="2.4.-.-" evidence="2"/>
<reference evidence="2 3" key="1">
    <citation type="submission" date="2009-10" db="EMBL/GenBank/DDBJ databases">
        <authorList>
            <person name="Muzny D."/>
            <person name="Qin X."/>
            <person name="Deng J."/>
            <person name="Jiang H."/>
            <person name="Liu Y."/>
            <person name="Qu J."/>
            <person name="Song X.-Z."/>
            <person name="Zhang L."/>
            <person name="Thornton R."/>
            <person name="Coyle M."/>
            <person name="Francisco L."/>
            <person name="Jackson L."/>
            <person name="Javaid M."/>
            <person name="Korchina V."/>
            <person name="Kovar C."/>
            <person name="Mata R."/>
            <person name="Mathew T."/>
            <person name="Ngo R."/>
            <person name="Nguyen L."/>
            <person name="Nguyen N."/>
            <person name="Okwuonu G."/>
            <person name="Ongeri F."/>
            <person name="Pham C."/>
            <person name="Simmons D."/>
            <person name="Wilczek-Boney K."/>
            <person name="Hale W."/>
            <person name="Jakkamsetti A."/>
            <person name="Pham P."/>
            <person name="Ruth R."/>
            <person name="San Lucas F."/>
            <person name="Warren J."/>
            <person name="Zhang J."/>
            <person name="Zhao Z."/>
            <person name="Zhou C."/>
            <person name="Zhu D."/>
            <person name="Lee S."/>
            <person name="Bess C."/>
            <person name="Blankenburg K."/>
            <person name="Forbes L."/>
            <person name="Fu Q."/>
            <person name="Gubbala S."/>
            <person name="Hirani K."/>
            <person name="Jayaseelan J.C."/>
            <person name="Lara F."/>
            <person name="Munidasa M."/>
            <person name="Palculict T."/>
            <person name="Patil S."/>
            <person name="Pu L.-L."/>
            <person name="Saada N."/>
            <person name="Tang L."/>
            <person name="Weissenberger G."/>
            <person name="Zhu Y."/>
            <person name="Hemphill L."/>
            <person name="Shang Y."/>
            <person name="Youmans B."/>
            <person name="Ayvaz T."/>
            <person name="Ross M."/>
            <person name="Santibanez J."/>
            <person name="Aqrawi P."/>
            <person name="Gross S."/>
            <person name="Joshi V."/>
            <person name="Fowler G."/>
            <person name="Nazareth L."/>
            <person name="Reid J."/>
            <person name="Worley K."/>
            <person name="Petrosino J."/>
            <person name="Highlander S."/>
            <person name="Gibbs R."/>
        </authorList>
    </citation>
    <scope>NUCLEOTIDE SEQUENCE [LARGE SCALE GENOMIC DNA]</scope>
    <source>
        <strain evidence="2 3">ATCC 43325</strain>
    </source>
</reference>
<dbReference type="EMBL" id="ACZR01000001">
    <property type="protein sequence ID" value="EEX51328.1"/>
    <property type="molecule type" value="Genomic_DNA"/>
</dbReference>
<evidence type="ECO:0000259" key="1">
    <source>
        <dbReference type="Pfam" id="PF01755"/>
    </source>
</evidence>
<accession>C9PMA8</accession>
<dbReference type="Pfam" id="PF01755">
    <property type="entry name" value="Glyco_transf_25"/>
    <property type="match status" value="1"/>
</dbReference>
<protein>
    <submittedName>
        <fullName evidence="2">Acto-N-neotetraose biosynthesis glycosyltransferase LgtB</fullName>
        <ecNumber evidence="2">2.4.-.-</ecNumber>
    </submittedName>
</protein>
<gene>
    <name evidence="2" type="primary">lgtB</name>
    <name evidence="2" type="ORF">HMPREF0621_0132</name>
</gene>
<keyword evidence="2" id="KW-0808">Transferase</keyword>
<evidence type="ECO:0000313" key="2">
    <source>
        <dbReference type="EMBL" id="EEX51328.1"/>
    </source>
</evidence>
<feature type="domain" description="Glycosyl transferase family 25" evidence="1">
    <location>
        <begin position="8"/>
        <end position="190"/>
    </location>
</feature>
<dbReference type="CDD" id="cd06532">
    <property type="entry name" value="Glyco_transf_25"/>
    <property type="match status" value="1"/>
</dbReference>
<sequence>MNFMSLLKNYVISLSSATDRRKHILEEFYQHNIPFLFFDALSPSLEFNQLVEQLIPNLSRCNLTNGEKGCLMSHLSLWHKCVEENLPYIGVFEDDILLGKDAEEFLASDEWIHSRFQHGDNFIIRLETFLQKVLCDATNISPYLDRDFLKLRSTHFGTAGYIISFSAAKYFLNIFANMKEDEIEPIDQLIFDRFLPMDNFQVYQLSPAICIQELQVNQEHSLLSSQLEDERIIARLDRDRKRKQKKIKDLFIHFLKKPQRMIEKSKKKRIQLKNNENSVVIEFK</sequence>
<dbReference type="STRING" id="667128.HMPREF0621_0132"/>
<name>C9PMA8_9PAST</name>
<proteinExistence type="predicted"/>
<organism evidence="2 3">
    <name type="scientific">Pasteurella dagmatis ATCC 43325</name>
    <dbReference type="NCBI Taxonomy" id="667128"/>
    <lineage>
        <taxon>Bacteria</taxon>
        <taxon>Pseudomonadati</taxon>
        <taxon>Pseudomonadota</taxon>
        <taxon>Gammaproteobacteria</taxon>
        <taxon>Pasteurellales</taxon>
        <taxon>Pasteurellaceae</taxon>
        <taxon>Pasteurella</taxon>
    </lineage>
</organism>
<evidence type="ECO:0000313" key="3">
    <source>
        <dbReference type="Proteomes" id="UP000005519"/>
    </source>
</evidence>
<dbReference type="Proteomes" id="UP000005519">
    <property type="component" value="Unassembled WGS sequence"/>
</dbReference>
<dbReference type="InterPro" id="IPR002654">
    <property type="entry name" value="Glyco_trans_25"/>
</dbReference>
<dbReference type="GO" id="GO:0016757">
    <property type="term" value="F:glycosyltransferase activity"/>
    <property type="evidence" value="ECO:0007669"/>
    <property type="project" value="UniProtKB-KW"/>
</dbReference>
<keyword evidence="2" id="KW-0328">Glycosyltransferase</keyword>